<reference evidence="1" key="1">
    <citation type="submission" date="2015-12" db="EMBL/GenBank/DDBJ databases">
        <title>Gene expression during late stages of embryo sac development: a critical building block for successful pollen-pistil interactions.</title>
        <authorList>
            <person name="Liu Y."/>
            <person name="Joly V."/>
            <person name="Sabar M."/>
            <person name="Matton D.P."/>
        </authorList>
    </citation>
    <scope>NUCLEOTIDE SEQUENCE</scope>
</reference>
<sequence>MNILTTPRSTPVEQPMVHNCREHDTTHKYPSHACSPDHLIPQLIFISQKFNFHIHTTFKAPAQCVLVCTNTSHTFIYSSILYTDLFNEHTRIQQQSQNC</sequence>
<accession>A0A0V0IYK9</accession>
<proteinExistence type="predicted"/>
<dbReference type="AlphaFoldDB" id="A0A0V0IYK9"/>
<evidence type="ECO:0000313" key="1">
    <source>
        <dbReference type="EMBL" id="JAP37129.1"/>
    </source>
</evidence>
<protein>
    <submittedName>
        <fullName evidence="1">Putative ovule protein</fullName>
    </submittedName>
</protein>
<organism evidence="1">
    <name type="scientific">Solanum chacoense</name>
    <name type="common">Chaco potato</name>
    <dbReference type="NCBI Taxonomy" id="4108"/>
    <lineage>
        <taxon>Eukaryota</taxon>
        <taxon>Viridiplantae</taxon>
        <taxon>Streptophyta</taxon>
        <taxon>Embryophyta</taxon>
        <taxon>Tracheophyta</taxon>
        <taxon>Spermatophyta</taxon>
        <taxon>Magnoliopsida</taxon>
        <taxon>eudicotyledons</taxon>
        <taxon>Gunneridae</taxon>
        <taxon>Pentapetalae</taxon>
        <taxon>asterids</taxon>
        <taxon>lamiids</taxon>
        <taxon>Solanales</taxon>
        <taxon>Solanaceae</taxon>
        <taxon>Solanoideae</taxon>
        <taxon>Solaneae</taxon>
        <taxon>Solanum</taxon>
    </lineage>
</organism>
<name>A0A0V0IYK9_SOLCH</name>
<dbReference type="EMBL" id="GEDG01001257">
    <property type="protein sequence ID" value="JAP37129.1"/>
    <property type="molecule type" value="Transcribed_RNA"/>
</dbReference>